<protein>
    <submittedName>
        <fullName evidence="1">Uncharacterized protein</fullName>
    </submittedName>
</protein>
<dbReference type="AlphaFoldDB" id="A0A2P2N4K6"/>
<evidence type="ECO:0000313" key="1">
    <source>
        <dbReference type="EMBL" id="MBX37414.1"/>
    </source>
</evidence>
<sequence>MHKTDSSRNFYWNHFKVNCTFWN</sequence>
<dbReference type="EMBL" id="GGEC01056930">
    <property type="protein sequence ID" value="MBX37414.1"/>
    <property type="molecule type" value="Transcribed_RNA"/>
</dbReference>
<organism evidence="1">
    <name type="scientific">Rhizophora mucronata</name>
    <name type="common">Asiatic mangrove</name>
    <dbReference type="NCBI Taxonomy" id="61149"/>
    <lineage>
        <taxon>Eukaryota</taxon>
        <taxon>Viridiplantae</taxon>
        <taxon>Streptophyta</taxon>
        <taxon>Embryophyta</taxon>
        <taxon>Tracheophyta</taxon>
        <taxon>Spermatophyta</taxon>
        <taxon>Magnoliopsida</taxon>
        <taxon>eudicotyledons</taxon>
        <taxon>Gunneridae</taxon>
        <taxon>Pentapetalae</taxon>
        <taxon>rosids</taxon>
        <taxon>fabids</taxon>
        <taxon>Malpighiales</taxon>
        <taxon>Rhizophoraceae</taxon>
        <taxon>Rhizophora</taxon>
    </lineage>
</organism>
<proteinExistence type="predicted"/>
<name>A0A2P2N4K6_RHIMU</name>
<accession>A0A2P2N4K6</accession>
<reference evidence="1" key="1">
    <citation type="submission" date="2018-02" db="EMBL/GenBank/DDBJ databases">
        <title>Rhizophora mucronata_Transcriptome.</title>
        <authorList>
            <person name="Meera S.P."/>
            <person name="Sreeshan A."/>
            <person name="Augustine A."/>
        </authorList>
    </citation>
    <scope>NUCLEOTIDE SEQUENCE</scope>
    <source>
        <tissue evidence="1">Leaf</tissue>
    </source>
</reference>